<evidence type="ECO:0000313" key="3">
    <source>
        <dbReference type="Proteomes" id="UP000198571"/>
    </source>
</evidence>
<gene>
    <name evidence="2" type="ORF">SAMN05518684_11380</name>
</gene>
<keyword evidence="1" id="KW-0732">Signal</keyword>
<keyword evidence="3" id="KW-1185">Reference proteome</keyword>
<evidence type="ECO:0000256" key="1">
    <source>
        <dbReference type="SAM" id="SignalP"/>
    </source>
</evidence>
<sequence length="360" mass="41258">MNKAVMLFILLFFLIQPLPTAADESVGKVMLVVKSSGESVFQSDLFMASDQLFDSIINAEPLQTVTELPNLHHYLLFEDRGIIRIFVRDEFGKFYDVQRKEKVQFPSVTANKLNRYFNALHKKHFGKLVEWETIEGELPLYATFKVTDLETGLSFYAQRRAGSNHADVQPVTKKDTNIMKKIYNDKWSWNRRAVLIHCEDQIIAASMHGMPHGGGALSNGFPGHFCIHFKGSLTHSTRNEDLSHQVMVHKAGGSINQFVKSLPAEEIVQLYFIALNQNDADLFRLISHESNRAINLNNFEFAKLMKLHAPSTEEPFEFEIEAEFKIKEKGKPETNDTFRFRLIRDSLMGGWKLQDTPLDF</sequence>
<dbReference type="Proteomes" id="UP000198571">
    <property type="component" value="Unassembled WGS sequence"/>
</dbReference>
<protein>
    <submittedName>
        <fullName evidence="2">Uncharacterized protein</fullName>
    </submittedName>
</protein>
<dbReference type="EMBL" id="FOGT01000013">
    <property type="protein sequence ID" value="SES26878.1"/>
    <property type="molecule type" value="Genomic_DNA"/>
</dbReference>
<feature type="chain" id="PRO_5011652015" evidence="1">
    <location>
        <begin position="23"/>
        <end position="360"/>
    </location>
</feature>
<proteinExistence type="predicted"/>
<name>A0A1H9VZA2_9BACI</name>
<dbReference type="AlphaFoldDB" id="A0A1H9VZA2"/>
<feature type="signal peptide" evidence="1">
    <location>
        <begin position="1"/>
        <end position="22"/>
    </location>
</feature>
<dbReference type="RefSeq" id="WP_093054043.1">
    <property type="nucleotide sequence ID" value="NZ_FOGT01000013.1"/>
</dbReference>
<accession>A0A1H9VZA2</accession>
<organism evidence="2 3">
    <name type="scientific">Salipaludibacillus aurantiacus</name>
    <dbReference type="NCBI Taxonomy" id="1601833"/>
    <lineage>
        <taxon>Bacteria</taxon>
        <taxon>Bacillati</taxon>
        <taxon>Bacillota</taxon>
        <taxon>Bacilli</taxon>
        <taxon>Bacillales</taxon>
        <taxon>Bacillaceae</taxon>
    </lineage>
</organism>
<dbReference type="OrthoDB" id="529831at2"/>
<evidence type="ECO:0000313" key="2">
    <source>
        <dbReference type="EMBL" id="SES26878.1"/>
    </source>
</evidence>
<reference evidence="3" key="1">
    <citation type="submission" date="2016-10" db="EMBL/GenBank/DDBJ databases">
        <authorList>
            <person name="Varghese N."/>
            <person name="Submissions S."/>
        </authorList>
    </citation>
    <scope>NUCLEOTIDE SEQUENCE [LARGE SCALE GENOMIC DNA]</scope>
    <source>
        <strain evidence="3">S9</strain>
    </source>
</reference>
<dbReference type="STRING" id="1601833.SAMN05518684_11380"/>